<evidence type="ECO:0000313" key="4">
    <source>
        <dbReference type="Proteomes" id="UP001597214"/>
    </source>
</evidence>
<dbReference type="EMBL" id="JBHUEM010000055">
    <property type="protein sequence ID" value="MFD1739411.1"/>
    <property type="molecule type" value="Genomic_DNA"/>
</dbReference>
<reference evidence="4" key="1">
    <citation type="journal article" date="2019" name="Int. J. Syst. Evol. Microbiol.">
        <title>The Global Catalogue of Microorganisms (GCM) 10K type strain sequencing project: providing services to taxonomists for standard genome sequencing and annotation.</title>
        <authorList>
            <consortium name="The Broad Institute Genomics Platform"/>
            <consortium name="The Broad Institute Genome Sequencing Center for Infectious Disease"/>
            <person name="Wu L."/>
            <person name="Ma J."/>
        </authorList>
    </citation>
    <scope>NUCLEOTIDE SEQUENCE [LARGE SCALE GENOMIC DNA]</scope>
    <source>
        <strain evidence="4">CCUG 49339</strain>
    </source>
</reference>
<sequence>MKKISLVLSIVLLSIGLIGCQQNSESLEKVTIDPMGSNSETLVIEDAKTIEIIKEAVGKAEKQPGIVDMADPEYKIEIGEETYFLWIDVKSGTIMNTEDTHTIYSLSNNSIKQVNELLK</sequence>
<feature type="chain" id="PRO_5046243816" description="YhfM-like domain-containing protein" evidence="1">
    <location>
        <begin position="24"/>
        <end position="119"/>
    </location>
</feature>
<dbReference type="InterPro" id="IPR058780">
    <property type="entry name" value="YhfM-like_dom"/>
</dbReference>
<evidence type="ECO:0000313" key="3">
    <source>
        <dbReference type="EMBL" id="MFD1739411.1"/>
    </source>
</evidence>
<dbReference type="PROSITE" id="PS51257">
    <property type="entry name" value="PROKAR_LIPOPROTEIN"/>
    <property type="match status" value="1"/>
</dbReference>
<dbReference type="Proteomes" id="UP001597214">
    <property type="component" value="Unassembled WGS sequence"/>
</dbReference>
<comment type="caution">
    <text evidence="3">The sequence shown here is derived from an EMBL/GenBank/DDBJ whole genome shotgun (WGS) entry which is preliminary data.</text>
</comment>
<feature type="signal peptide" evidence="1">
    <location>
        <begin position="1"/>
        <end position="23"/>
    </location>
</feature>
<proteinExistence type="predicted"/>
<dbReference type="Pfam" id="PF26353">
    <property type="entry name" value="YhfM"/>
    <property type="match status" value="1"/>
</dbReference>
<keyword evidence="4" id="KW-1185">Reference proteome</keyword>
<feature type="domain" description="YhfM-like" evidence="2">
    <location>
        <begin position="24"/>
        <end position="119"/>
    </location>
</feature>
<gene>
    <name evidence="3" type="ORF">ACFSCX_23300</name>
</gene>
<accession>A0ABW4LWI1</accession>
<evidence type="ECO:0000259" key="2">
    <source>
        <dbReference type="Pfam" id="PF26353"/>
    </source>
</evidence>
<name>A0ABW4LWI1_9BACI</name>
<evidence type="ECO:0000256" key="1">
    <source>
        <dbReference type="SAM" id="SignalP"/>
    </source>
</evidence>
<protein>
    <recommendedName>
        <fullName evidence="2">YhfM-like domain-containing protein</fullName>
    </recommendedName>
</protein>
<keyword evidence="1" id="KW-0732">Signal</keyword>
<dbReference type="RefSeq" id="WP_377930653.1">
    <property type="nucleotide sequence ID" value="NZ_JBHUEM010000055.1"/>
</dbReference>
<organism evidence="3 4">
    <name type="scientific">Bacillus salitolerans</name>
    <dbReference type="NCBI Taxonomy" id="1437434"/>
    <lineage>
        <taxon>Bacteria</taxon>
        <taxon>Bacillati</taxon>
        <taxon>Bacillota</taxon>
        <taxon>Bacilli</taxon>
        <taxon>Bacillales</taxon>
        <taxon>Bacillaceae</taxon>
        <taxon>Bacillus</taxon>
    </lineage>
</organism>